<feature type="domain" description="KIB1-4 beta-propeller" evidence="1">
    <location>
        <begin position="19"/>
        <end position="322"/>
    </location>
</feature>
<evidence type="ECO:0000259" key="1">
    <source>
        <dbReference type="Pfam" id="PF03478"/>
    </source>
</evidence>
<gene>
    <name evidence="2" type="ORF">URODEC1_LOCUS88371</name>
</gene>
<evidence type="ECO:0000313" key="2">
    <source>
        <dbReference type="EMBL" id="CAL5044579.1"/>
    </source>
</evidence>
<dbReference type="AlphaFoldDB" id="A0ABC9DVB4"/>
<name>A0ABC9DVB4_9POAL</name>
<accession>A0ABC9DVB4</accession>
<proteinExistence type="predicted"/>
<keyword evidence="3" id="KW-1185">Reference proteome</keyword>
<dbReference type="PANTHER" id="PTHR33110">
    <property type="entry name" value="F-BOX/KELCH-REPEAT PROTEIN-RELATED"/>
    <property type="match status" value="1"/>
</dbReference>
<dbReference type="Pfam" id="PF03478">
    <property type="entry name" value="Beta-prop_KIB1-4"/>
    <property type="match status" value="1"/>
</dbReference>
<dbReference type="EMBL" id="OZ075144">
    <property type="protein sequence ID" value="CAL5044579.1"/>
    <property type="molecule type" value="Genomic_DNA"/>
</dbReference>
<protein>
    <recommendedName>
        <fullName evidence="1">KIB1-4 beta-propeller domain-containing protein</fullName>
    </recommendedName>
</protein>
<dbReference type="PANTHER" id="PTHR33110:SF71">
    <property type="entry name" value="F-BOX_KELCH-REPEAT PROTEIN"/>
    <property type="match status" value="1"/>
</dbReference>
<sequence length="382" mass="42394">MPLVALGDKAYLDIVNNAVHKLNLTIPCDANCGGSVDHLLFLRSGCGGCFLADPFSEVVSPVPDLAFFIKEETRQEMFSLCYTPILSIRKVVAHWPQGSSAEPVVAALITKRRNWCSSTIFVCRAGTDTGVGKESYHTMSTNLQRVLDIAFFRGNLYALYEDGELVAIEIGEGSYGNPVITNVKYTIEKSTAGSNNDFVDNNYEDDGEMVDDDDGEMVNFIAVEENLPIEDYLVESGDLLLKLNRWIINCKSGDTDSFDVYYADLDASPCQWKPARSLHGRALFLGQSSSNSKSIHVGDGHYVAQEDCIYFVRHAGDSGIYNVRSGKMIKPLVPDTKLLDQSCRPWIPTWIFPDPSIIHTHMERSMALRNSDFTLLFLADDA</sequence>
<evidence type="ECO:0000313" key="3">
    <source>
        <dbReference type="Proteomes" id="UP001497457"/>
    </source>
</evidence>
<dbReference type="InterPro" id="IPR005174">
    <property type="entry name" value="KIB1-4_b-propeller"/>
</dbReference>
<dbReference type="Proteomes" id="UP001497457">
    <property type="component" value="Chromosome 34rd"/>
</dbReference>
<organism evidence="2 3">
    <name type="scientific">Urochloa decumbens</name>
    <dbReference type="NCBI Taxonomy" id="240449"/>
    <lineage>
        <taxon>Eukaryota</taxon>
        <taxon>Viridiplantae</taxon>
        <taxon>Streptophyta</taxon>
        <taxon>Embryophyta</taxon>
        <taxon>Tracheophyta</taxon>
        <taxon>Spermatophyta</taxon>
        <taxon>Magnoliopsida</taxon>
        <taxon>Liliopsida</taxon>
        <taxon>Poales</taxon>
        <taxon>Poaceae</taxon>
        <taxon>PACMAD clade</taxon>
        <taxon>Panicoideae</taxon>
        <taxon>Panicodae</taxon>
        <taxon>Paniceae</taxon>
        <taxon>Melinidinae</taxon>
        <taxon>Urochloa</taxon>
    </lineage>
</organism>
<reference evidence="2" key="1">
    <citation type="submission" date="2024-10" db="EMBL/GenBank/DDBJ databases">
        <authorList>
            <person name="Ryan C."/>
        </authorList>
    </citation>
    <scope>NUCLEOTIDE SEQUENCE [LARGE SCALE GENOMIC DNA]</scope>
</reference>